<gene>
    <name evidence="4" type="ORF">FHS90_000706</name>
</gene>
<dbReference type="SMART" id="SM00641">
    <property type="entry name" value="Glyco_25"/>
    <property type="match status" value="1"/>
</dbReference>
<dbReference type="RefSeq" id="WP_066832558.1">
    <property type="nucleotide sequence ID" value="NZ_JACJIQ010000002.1"/>
</dbReference>
<proteinExistence type="inferred from homology"/>
<name>A0A839G958_9BACT</name>
<dbReference type="Proteomes" id="UP000563094">
    <property type="component" value="Unassembled WGS sequence"/>
</dbReference>
<dbReference type="GO" id="GO:0016052">
    <property type="term" value="P:carbohydrate catabolic process"/>
    <property type="evidence" value="ECO:0007669"/>
    <property type="project" value="TreeGrafter"/>
</dbReference>
<dbReference type="PANTHER" id="PTHR34135">
    <property type="entry name" value="LYSOZYME"/>
    <property type="match status" value="1"/>
</dbReference>
<dbReference type="PROSITE" id="PS51904">
    <property type="entry name" value="GLYCOSYL_HYDROL_F25_2"/>
    <property type="match status" value="1"/>
</dbReference>
<dbReference type="GO" id="GO:0009253">
    <property type="term" value="P:peptidoglycan catabolic process"/>
    <property type="evidence" value="ECO:0007669"/>
    <property type="project" value="InterPro"/>
</dbReference>
<evidence type="ECO:0000256" key="3">
    <source>
        <dbReference type="ARBA" id="ARBA00023295"/>
    </source>
</evidence>
<organism evidence="4 5">
    <name type="scientific">Rufibacter quisquiliarum</name>
    <dbReference type="NCBI Taxonomy" id="1549639"/>
    <lineage>
        <taxon>Bacteria</taxon>
        <taxon>Pseudomonadati</taxon>
        <taxon>Bacteroidota</taxon>
        <taxon>Cytophagia</taxon>
        <taxon>Cytophagales</taxon>
        <taxon>Hymenobacteraceae</taxon>
        <taxon>Rufibacter</taxon>
    </lineage>
</organism>
<dbReference type="InterPro" id="IPR018077">
    <property type="entry name" value="Glyco_hydro_fam25_subgr"/>
</dbReference>
<evidence type="ECO:0000313" key="4">
    <source>
        <dbReference type="EMBL" id="MBA9076004.1"/>
    </source>
</evidence>
<dbReference type="InterPro" id="IPR017853">
    <property type="entry name" value="GH"/>
</dbReference>
<evidence type="ECO:0000313" key="5">
    <source>
        <dbReference type="Proteomes" id="UP000563094"/>
    </source>
</evidence>
<accession>A0A839G958</accession>
<reference evidence="4 5" key="1">
    <citation type="submission" date="2020-08" db="EMBL/GenBank/DDBJ databases">
        <title>Genomic Encyclopedia of Type Strains, Phase IV (KMG-IV): sequencing the most valuable type-strain genomes for metagenomic binning, comparative biology and taxonomic classification.</title>
        <authorList>
            <person name="Goeker M."/>
        </authorList>
    </citation>
    <scope>NUCLEOTIDE SEQUENCE [LARGE SCALE GENOMIC DNA]</scope>
    <source>
        <strain evidence="4 5">DSM 29854</strain>
    </source>
</reference>
<dbReference type="GO" id="GO:0003796">
    <property type="term" value="F:lysozyme activity"/>
    <property type="evidence" value="ECO:0007669"/>
    <property type="project" value="InterPro"/>
</dbReference>
<evidence type="ECO:0000256" key="1">
    <source>
        <dbReference type="ARBA" id="ARBA00010646"/>
    </source>
</evidence>
<dbReference type="PANTHER" id="PTHR34135:SF2">
    <property type="entry name" value="LYSOZYME"/>
    <property type="match status" value="1"/>
</dbReference>
<dbReference type="InterPro" id="IPR002053">
    <property type="entry name" value="Glyco_hydro_25"/>
</dbReference>
<keyword evidence="5" id="KW-1185">Reference proteome</keyword>
<dbReference type="SUPFAM" id="SSF51445">
    <property type="entry name" value="(Trans)glycosidases"/>
    <property type="match status" value="1"/>
</dbReference>
<evidence type="ECO:0000256" key="2">
    <source>
        <dbReference type="ARBA" id="ARBA00022801"/>
    </source>
</evidence>
<dbReference type="AlphaFoldDB" id="A0A839G958"/>
<keyword evidence="2" id="KW-0378">Hydrolase</keyword>
<dbReference type="Pfam" id="PF01183">
    <property type="entry name" value="Glyco_hydro_25"/>
    <property type="match status" value="1"/>
</dbReference>
<sequence length="217" mass="25135">MHGIDVSRYQAEVNWAHVKESNIAFAFIKATEGNFLKDRYFDRNWEYSRQHGIKRGAYHFFLPWVPAENQLEHFKRTVKLEPGDLAPVLDVETIAKDITDADLRSNIRAWLEGAEKHYGVKPIIYTYQAFYDRKLKGYFPEYHFWIARYKDMEPNVHPGDKMAFWQYSEKGLVKGVSSPVDVNWFYGDHAALSKYCVPAPAPAAPQPEEALAQAEAF</sequence>
<protein>
    <submittedName>
        <fullName evidence="4">Lysozyme</fullName>
    </submittedName>
</protein>
<comment type="similarity">
    <text evidence="1">Belongs to the glycosyl hydrolase 25 family.</text>
</comment>
<comment type="caution">
    <text evidence="4">The sequence shown here is derived from an EMBL/GenBank/DDBJ whole genome shotgun (WGS) entry which is preliminary data.</text>
</comment>
<dbReference type="EMBL" id="JACJIQ010000002">
    <property type="protein sequence ID" value="MBA9076004.1"/>
    <property type="molecule type" value="Genomic_DNA"/>
</dbReference>
<keyword evidence="3" id="KW-0326">Glycosidase</keyword>
<dbReference type="GO" id="GO:0016998">
    <property type="term" value="P:cell wall macromolecule catabolic process"/>
    <property type="evidence" value="ECO:0007669"/>
    <property type="project" value="InterPro"/>
</dbReference>
<dbReference type="Gene3D" id="3.20.20.80">
    <property type="entry name" value="Glycosidases"/>
    <property type="match status" value="1"/>
</dbReference>